<dbReference type="PANTHER" id="PTHR12903">
    <property type="entry name" value="MITOCHONDRIAL RIBOSOMAL PROTEIN L24"/>
    <property type="match status" value="1"/>
</dbReference>
<dbReference type="GO" id="GO:0019843">
    <property type="term" value="F:rRNA binding"/>
    <property type="evidence" value="ECO:0007669"/>
    <property type="project" value="UniProtKB-UniRule"/>
</dbReference>
<feature type="domain" description="KOW" evidence="6">
    <location>
        <begin position="3"/>
        <end position="30"/>
    </location>
</feature>
<dbReference type="EMBL" id="LBZV01000004">
    <property type="protein sequence ID" value="KKR78038.1"/>
    <property type="molecule type" value="Genomic_DNA"/>
</dbReference>
<comment type="function">
    <text evidence="5">One of two assembly initiator proteins, it binds directly to the 5'-end of the 23S rRNA, where it nucleates assembly of the 50S subunit.</text>
</comment>
<dbReference type="InterPro" id="IPR008991">
    <property type="entry name" value="Translation_prot_SH3-like_sf"/>
</dbReference>
<evidence type="ECO:0000256" key="5">
    <source>
        <dbReference type="HAMAP-Rule" id="MF_01326"/>
    </source>
</evidence>
<dbReference type="GO" id="GO:1990904">
    <property type="term" value="C:ribonucleoprotein complex"/>
    <property type="evidence" value="ECO:0007669"/>
    <property type="project" value="UniProtKB-KW"/>
</dbReference>
<dbReference type="Pfam" id="PF00467">
    <property type="entry name" value="KOW"/>
    <property type="match status" value="1"/>
</dbReference>
<evidence type="ECO:0000256" key="2">
    <source>
        <dbReference type="ARBA" id="ARBA00022980"/>
    </source>
</evidence>
<keyword evidence="5" id="KW-0699">rRNA-binding</keyword>
<evidence type="ECO:0000259" key="6">
    <source>
        <dbReference type="SMART" id="SM00739"/>
    </source>
</evidence>
<keyword evidence="3 5" id="KW-0687">Ribonucleoprotein</keyword>
<comment type="caution">
    <text evidence="7">The sequence shown here is derived from an EMBL/GenBank/DDBJ whole genome shotgun (WGS) entry which is preliminary data.</text>
</comment>
<gene>
    <name evidence="5" type="primary">rplX</name>
    <name evidence="7" type="ORF">UU23_C0004G0020</name>
</gene>
<comment type="similarity">
    <text evidence="1 5">Belongs to the universal ribosomal protein uL24 family.</text>
</comment>
<comment type="subunit">
    <text evidence="5">Part of the 50S ribosomal subunit.</text>
</comment>
<dbReference type="InterPro" id="IPR057264">
    <property type="entry name" value="Ribosomal_uL24_C"/>
</dbReference>
<dbReference type="STRING" id="1618408.UU23_C0004G0020"/>
<keyword evidence="5" id="KW-0694">RNA-binding</keyword>
<dbReference type="GO" id="GO:0005840">
    <property type="term" value="C:ribosome"/>
    <property type="evidence" value="ECO:0007669"/>
    <property type="project" value="UniProtKB-KW"/>
</dbReference>
<evidence type="ECO:0000313" key="7">
    <source>
        <dbReference type="EMBL" id="KKR78038.1"/>
    </source>
</evidence>
<dbReference type="CDD" id="cd06089">
    <property type="entry name" value="KOW_RPL26"/>
    <property type="match status" value="1"/>
</dbReference>
<dbReference type="InterPro" id="IPR041988">
    <property type="entry name" value="Ribosomal_uL24_KOW"/>
</dbReference>
<proteinExistence type="inferred from homology"/>
<reference evidence="7 8" key="1">
    <citation type="journal article" date="2015" name="Nature">
        <title>rRNA introns, odd ribosomes, and small enigmatic genomes across a large radiation of phyla.</title>
        <authorList>
            <person name="Brown C.T."/>
            <person name="Hug L.A."/>
            <person name="Thomas B.C."/>
            <person name="Sharon I."/>
            <person name="Castelle C.J."/>
            <person name="Singh A."/>
            <person name="Wilkins M.J."/>
            <person name="Williams K.H."/>
            <person name="Banfield J.F."/>
        </authorList>
    </citation>
    <scope>NUCLEOTIDE SEQUENCE [LARGE SCALE GENOMIC DNA]</scope>
</reference>
<dbReference type="Proteomes" id="UP000034292">
    <property type="component" value="Unassembled WGS sequence"/>
</dbReference>
<dbReference type="InterPro" id="IPR003256">
    <property type="entry name" value="Ribosomal_uL24"/>
</dbReference>
<dbReference type="HAMAP" id="MF_01326_B">
    <property type="entry name" value="Ribosomal_uL24_B"/>
    <property type="match status" value="1"/>
</dbReference>
<dbReference type="GO" id="GO:0003735">
    <property type="term" value="F:structural constituent of ribosome"/>
    <property type="evidence" value="ECO:0007669"/>
    <property type="project" value="InterPro"/>
</dbReference>
<dbReference type="GO" id="GO:0006412">
    <property type="term" value="P:translation"/>
    <property type="evidence" value="ECO:0007669"/>
    <property type="project" value="UniProtKB-UniRule"/>
</dbReference>
<dbReference type="Pfam" id="PF17136">
    <property type="entry name" value="ribosomal_L24"/>
    <property type="match status" value="1"/>
</dbReference>
<dbReference type="InterPro" id="IPR014722">
    <property type="entry name" value="Rib_uL2_dom2"/>
</dbReference>
<dbReference type="SUPFAM" id="SSF50104">
    <property type="entry name" value="Translation proteins SH3-like domain"/>
    <property type="match status" value="1"/>
</dbReference>
<evidence type="ECO:0000256" key="1">
    <source>
        <dbReference type="ARBA" id="ARBA00010618"/>
    </source>
</evidence>
<name>A0A0G0TLZ9_9BACT</name>
<dbReference type="Gene3D" id="2.30.30.30">
    <property type="match status" value="1"/>
</dbReference>
<dbReference type="SMART" id="SM00739">
    <property type="entry name" value="KOW"/>
    <property type="match status" value="1"/>
</dbReference>
<accession>A0A0G0TLZ9</accession>
<evidence type="ECO:0000313" key="8">
    <source>
        <dbReference type="Proteomes" id="UP000034292"/>
    </source>
</evidence>
<comment type="function">
    <text evidence="5">One of the proteins that surrounds the polypeptide exit tunnel on the outside of the subunit.</text>
</comment>
<dbReference type="AlphaFoldDB" id="A0A0G0TLZ9"/>
<organism evidence="7 8">
    <name type="scientific">Candidatus Curtissbacteria bacterium GW2011_GWA1_40_9</name>
    <dbReference type="NCBI Taxonomy" id="1618408"/>
    <lineage>
        <taxon>Bacteria</taxon>
        <taxon>Candidatus Curtissiibacteriota</taxon>
    </lineage>
</organism>
<dbReference type="NCBIfam" id="TIGR01079">
    <property type="entry name" value="rplX_bact"/>
    <property type="match status" value="1"/>
</dbReference>
<dbReference type="InterPro" id="IPR005824">
    <property type="entry name" value="KOW"/>
</dbReference>
<keyword evidence="2 5" id="KW-0689">Ribosomal protein</keyword>
<sequence length="108" mass="12235">MFKFKTGDEVIVTAGRDKGKKGKVQKVWGKEYKLTVSGVNIYKRHKKATRSQKSGIFEVNRPITVANVQIICPKCGKQTKISFQTIGKFKERVCKKCKGIVTVERSKK</sequence>
<protein>
    <recommendedName>
        <fullName evidence="4 5">Large ribosomal subunit protein uL24</fullName>
    </recommendedName>
</protein>
<evidence type="ECO:0000256" key="4">
    <source>
        <dbReference type="ARBA" id="ARBA00035206"/>
    </source>
</evidence>
<evidence type="ECO:0000256" key="3">
    <source>
        <dbReference type="ARBA" id="ARBA00023274"/>
    </source>
</evidence>